<reference evidence="1" key="1">
    <citation type="submission" date="2021-12" db="EMBL/GenBank/DDBJ databases">
        <authorList>
            <person name="King R."/>
        </authorList>
    </citation>
    <scope>NUCLEOTIDE SEQUENCE</scope>
</reference>
<dbReference type="EMBL" id="OU893348">
    <property type="protein sequence ID" value="CAG9787463.1"/>
    <property type="molecule type" value="Genomic_DNA"/>
</dbReference>
<name>A0A9N9WEF1_9NEOP</name>
<evidence type="ECO:0000313" key="2">
    <source>
        <dbReference type="Proteomes" id="UP001153714"/>
    </source>
</evidence>
<protein>
    <submittedName>
        <fullName evidence="1">Uncharacterized protein</fullName>
    </submittedName>
</protein>
<evidence type="ECO:0000313" key="1">
    <source>
        <dbReference type="EMBL" id="CAG9787463.1"/>
    </source>
</evidence>
<organism evidence="1 2">
    <name type="scientific">Diatraea saccharalis</name>
    <name type="common">sugarcane borer</name>
    <dbReference type="NCBI Taxonomy" id="40085"/>
    <lineage>
        <taxon>Eukaryota</taxon>
        <taxon>Metazoa</taxon>
        <taxon>Ecdysozoa</taxon>
        <taxon>Arthropoda</taxon>
        <taxon>Hexapoda</taxon>
        <taxon>Insecta</taxon>
        <taxon>Pterygota</taxon>
        <taxon>Neoptera</taxon>
        <taxon>Endopterygota</taxon>
        <taxon>Lepidoptera</taxon>
        <taxon>Glossata</taxon>
        <taxon>Ditrysia</taxon>
        <taxon>Pyraloidea</taxon>
        <taxon>Crambidae</taxon>
        <taxon>Crambinae</taxon>
        <taxon>Diatraea</taxon>
    </lineage>
</organism>
<sequence>MKAIMEVDPSQTTSELVAGSGIIDKTVLIHMKQIGKIKKLESDATRQTRFDCCVTLLNRHNN</sequence>
<keyword evidence="2" id="KW-1185">Reference proteome</keyword>
<accession>A0A9N9WEF1</accession>
<dbReference type="AlphaFoldDB" id="A0A9N9WEF1"/>
<proteinExistence type="predicted"/>
<dbReference type="OrthoDB" id="6501018at2759"/>
<reference evidence="1" key="2">
    <citation type="submission" date="2022-10" db="EMBL/GenBank/DDBJ databases">
        <authorList>
            <consortium name="ENA_rothamsted_submissions"/>
            <consortium name="culmorum"/>
            <person name="King R."/>
        </authorList>
    </citation>
    <scope>NUCLEOTIDE SEQUENCE</scope>
</reference>
<gene>
    <name evidence="1" type="ORF">DIATSA_LOCUS5341</name>
</gene>
<dbReference type="Proteomes" id="UP001153714">
    <property type="component" value="Chromosome 17"/>
</dbReference>